<dbReference type="Proteomes" id="UP000054538">
    <property type="component" value="Unassembled WGS sequence"/>
</dbReference>
<dbReference type="AlphaFoldDB" id="A0A0D0DZZ6"/>
<dbReference type="InterPro" id="IPR013636">
    <property type="entry name" value="ARMH3_C"/>
</dbReference>
<sequence length="381" mass="43108">MIAQVLGDDRAPASIRHQVLQLAVIYTCSINQLSPGAYLLRRDLFPSIVNLIKSPKTERFTFEATLLLSFLANFHKSDAAKLNPYLQHIRDTDDIEFMGKICWGANFACDAAVKAYQEISDDSTPTFAKTVGTLITSLRPDRVLSSQRLTSHRELFKNQPIEASVSLLPLFEFIFFNPLFTQIFTDPVSSGKAVTNTSRIPPLPHTTISLSSYLLTHGTSSSSPRAMAYANLAMNMLLVLAENSRVMDVFCGESSQPIRLCRQRMPLLPLPTSARPPVCAVLDCCILWLRHNLHKRLEVYTYTTCIWTCHRIIWYLHKVRVRLDYEWLELWKAIVGLLAFLTSRLEHLTGTGGVERLIQEVKDNIETRVPRGAETTCRHCV</sequence>
<comment type="subcellular location">
    <subcellularLocation>
        <location evidence="1">Membrane</location>
    </subcellularLocation>
</comment>
<dbReference type="GO" id="GO:0016020">
    <property type="term" value="C:membrane"/>
    <property type="evidence" value="ECO:0007669"/>
    <property type="project" value="UniProtKB-SubCell"/>
</dbReference>
<evidence type="ECO:0000259" key="5">
    <source>
        <dbReference type="SMART" id="SM01158"/>
    </source>
</evidence>
<dbReference type="STRING" id="930991.A0A0D0DZZ6"/>
<accession>A0A0D0DZZ6</accession>
<evidence type="ECO:0000313" key="7">
    <source>
        <dbReference type="Proteomes" id="UP000054538"/>
    </source>
</evidence>
<evidence type="ECO:0000313" key="6">
    <source>
        <dbReference type="EMBL" id="KIK96386.1"/>
    </source>
</evidence>
<gene>
    <name evidence="6" type="ORF">PAXRUDRAFT_826008</name>
</gene>
<dbReference type="OrthoDB" id="2012278at2759"/>
<keyword evidence="4" id="KW-0472">Membrane</keyword>
<dbReference type="Pfam" id="PF08427">
    <property type="entry name" value="ARMH3_C"/>
    <property type="match status" value="1"/>
</dbReference>
<evidence type="ECO:0000256" key="4">
    <source>
        <dbReference type="ARBA" id="ARBA00023136"/>
    </source>
</evidence>
<evidence type="ECO:0000256" key="2">
    <source>
        <dbReference type="ARBA" id="ARBA00022692"/>
    </source>
</evidence>
<organism evidence="6 7">
    <name type="scientific">Paxillus rubicundulus Ve08.2h10</name>
    <dbReference type="NCBI Taxonomy" id="930991"/>
    <lineage>
        <taxon>Eukaryota</taxon>
        <taxon>Fungi</taxon>
        <taxon>Dikarya</taxon>
        <taxon>Basidiomycota</taxon>
        <taxon>Agaricomycotina</taxon>
        <taxon>Agaricomycetes</taxon>
        <taxon>Agaricomycetidae</taxon>
        <taxon>Boletales</taxon>
        <taxon>Paxilineae</taxon>
        <taxon>Paxillaceae</taxon>
        <taxon>Paxillus</taxon>
    </lineage>
</organism>
<reference evidence="7" key="2">
    <citation type="submission" date="2015-01" db="EMBL/GenBank/DDBJ databases">
        <title>Evolutionary Origins and Diversification of the Mycorrhizal Mutualists.</title>
        <authorList>
            <consortium name="DOE Joint Genome Institute"/>
            <consortium name="Mycorrhizal Genomics Consortium"/>
            <person name="Kohler A."/>
            <person name="Kuo A."/>
            <person name="Nagy L.G."/>
            <person name="Floudas D."/>
            <person name="Copeland A."/>
            <person name="Barry K.W."/>
            <person name="Cichocki N."/>
            <person name="Veneault-Fourrey C."/>
            <person name="LaButti K."/>
            <person name="Lindquist E.A."/>
            <person name="Lipzen A."/>
            <person name="Lundell T."/>
            <person name="Morin E."/>
            <person name="Murat C."/>
            <person name="Riley R."/>
            <person name="Ohm R."/>
            <person name="Sun H."/>
            <person name="Tunlid A."/>
            <person name="Henrissat B."/>
            <person name="Grigoriev I.V."/>
            <person name="Hibbett D.S."/>
            <person name="Martin F."/>
        </authorList>
    </citation>
    <scope>NUCLEOTIDE SEQUENCE [LARGE SCALE GENOMIC DNA]</scope>
    <source>
        <strain evidence="7">Ve08.2h10</strain>
    </source>
</reference>
<protein>
    <recommendedName>
        <fullName evidence="5">Armadillo-like helical domain-containing protein</fullName>
    </recommendedName>
</protein>
<dbReference type="InParanoid" id="A0A0D0DZZ6"/>
<evidence type="ECO:0000256" key="1">
    <source>
        <dbReference type="ARBA" id="ARBA00004370"/>
    </source>
</evidence>
<evidence type="ECO:0000256" key="3">
    <source>
        <dbReference type="ARBA" id="ARBA00022989"/>
    </source>
</evidence>
<proteinExistence type="predicted"/>
<name>A0A0D0DZZ6_9AGAM</name>
<keyword evidence="7" id="KW-1185">Reference proteome</keyword>
<dbReference type="FunCoup" id="A0A0D0DZZ6">
    <property type="interactions" value="469"/>
</dbReference>
<keyword evidence="2" id="KW-0812">Transmembrane</keyword>
<dbReference type="SMART" id="SM01158">
    <property type="entry name" value="DUF1741"/>
    <property type="match status" value="1"/>
</dbReference>
<dbReference type="EMBL" id="KN824989">
    <property type="protein sequence ID" value="KIK96386.1"/>
    <property type="molecule type" value="Genomic_DNA"/>
</dbReference>
<feature type="domain" description="Armadillo-like helical" evidence="5">
    <location>
        <begin position="269"/>
        <end position="381"/>
    </location>
</feature>
<dbReference type="PANTHER" id="PTHR13608">
    <property type="entry name" value="ARMADILLO-LIKE HELICAL DOMAIN-CONTAINING PROTEIN 3"/>
    <property type="match status" value="1"/>
</dbReference>
<keyword evidence="3" id="KW-1133">Transmembrane helix</keyword>
<reference evidence="6 7" key="1">
    <citation type="submission" date="2014-04" db="EMBL/GenBank/DDBJ databases">
        <authorList>
            <consortium name="DOE Joint Genome Institute"/>
            <person name="Kuo A."/>
            <person name="Kohler A."/>
            <person name="Jargeat P."/>
            <person name="Nagy L.G."/>
            <person name="Floudas D."/>
            <person name="Copeland A."/>
            <person name="Barry K.W."/>
            <person name="Cichocki N."/>
            <person name="Veneault-Fourrey C."/>
            <person name="LaButti K."/>
            <person name="Lindquist E.A."/>
            <person name="Lipzen A."/>
            <person name="Lundell T."/>
            <person name="Morin E."/>
            <person name="Murat C."/>
            <person name="Sun H."/>
            <person name="Tunlid A."/>
            <person name="Henrissat B."/>
            <person name="Grigoriev I.V."/>
            <person name="Hibbett D.S."/>
            <person name="Martin F."/>
            <person name="Nordberg H.P."/>
            <person name="Cantor M.N."/>
            <person name="Hua S.X."/>
        </authorList>
    </citation>
    <scope>NUCLEOTIDE SEQUENCE [LARGE SCALE GENOMIC DNA]</scope>
    <source>
        <strain evidence="6 7">Ve08.2h10</strain>
    </source>
</reference>
<dbReference type="GO" id="GO:0005829">
    <property type="term" value="C:cytosol"/>
    <property type="evidence" value="ECO:0007669"/>
    <property type="project" value="TreeGrafter"/>
</dbReference>
<dbReference type="InterPro" id="IPR039868">
    <property type="entry name" value="ARMD3-like"/>
</dbReference>
<dbReference type="HOGENOM" id="CLU_704386_0_0_1"/>
<dbReference type="PANTHER" id="PTHR13608:SF3">
    <property type="entry name" value="ARMADILLO-LIKE HELICAL DOMAIN-CONTAINING PROTEIN 3"/>
    <property type="match status" value="1"/>
</dbReference>